<organism evidence="1 2">
    <name type="scientific">Ramlibacter cellulosilyticus</name>
    <dbReference type="NCBI Taxonomy" id="2764187"/>
    <lineage>
        <taxon>Bacteria</taxon>
        <taxon>Pseudomonadati</taxon>
        <taxon>Pseudomonadota</taxon>
        <taxon>Betaproteobacteria</taxon>
        <taxon>Burkholderiales</taxon>
        <taxon>Comamonadaceae</taxon>
        <taxon>Ramlibacter</taxon>
    </lineage>
</organism>
<dbReference type="EMBL" id="JACORT010000002">
    <property type="protein sequence ID" value="MBC5782542.1"/>
    <property type="molecule type" value="Genomic_DNA"/>
</dbReference>
<keyword evidence="2" id="KW-1185">Reference proteome</keyword>
<dbReference type="Proteomes" id="UP000608513">
    <property type="component" value="Unassembled WGS sequence"/>
</dbReference>
<dbReference type="AlphaFoldDB" id="A0A923MRL1"/>
<protein>
    <submittedName>
        <fullName evidence="1">Uncharacterized protein</fullName>
    </submittedName>
</protein>
<comment type="caution">
    <text evidence="1">The sequence shown here is derived from an EMBL/GenBank/DDBJ whole genome shotgun (WGS) entry which is preliminary data.</text>
</comment>
<sequence>MFLKNCWYVVAWDHELIDGANISRSLHQSLIAPDAALPHFRRTFASPVAVPKPHQVGIA</sequence>
<proteinExistence type="predicted"/>
<gene>
    <name evidence="1" type="ORF">H8N03_06270</name>
</gene>
<reference evidence="1" key="1">
    <citation type="submission" date="2020-08" db="EMBL/GenBank/DDBJ databases">
        <title>Ramlibacter sp. USB13 16S ribosomal RNA gene genome sequencing and assembly.</title>
        <authorList>
            <person name="Kang M."/>
        </authorList>
    </citation>
    <scope>NUCLEOTIDE SEQUENCE</scope>
    <source>
        <strain evidence="1">USB13</strain>
    </source>
</reference>
<evidence type="ECO:0000313" key="2">
    <source>
        <dbReference type="Proteomes" id="UP000608513"/>
    </source>
</evidence>
<accession>A0A923MRL1</accession>
<evidence type="ECO:0000313" key="1">
    <source>
        <dbReference type="EMBL" id="MBC5782542.1"/>
    </source>
</evidence>
<dbReference type="RefSeq" id="WP_187075304.1">
    <property type="nucleotide sequence ID" value="NZ_JACORT010000002.1"/>
</dbReference>
<name>A0A923MRL1_9BURK</name>